<accession>A0ABD0YZR4</accession>
<dbReference type="EMBL" id="JBANAX010000939">
    <property type="protein sequence ID" value="KAL1187872.1"/>
    <property type="molecule type" value="Genomic_DNA"/>
</dbReference>
<comment type="caution">
    <text evidence="2">The sequence shown here is derived from an EMBL/GenBank/DDBJ whole genome shotgun (WGS) entry which is preliminary data.</text>
</comment>
<keyword evidence="3" id="KW-1185">Reference proteome</keyword>
<proteinExistence type="predicted"/>
<organism evidence="2 3">
    <name type="scientific">Cardamine amara subsp. amara</name>
    <dbReference type="NCBI Taxonomy" id="228776"/>
    <lineage>
        <taxon>Eukaryota</taxon>
        <taxon>Viridiplantae</taxon>
        <taxon>Streptophyta</taxon>
        <taxon>Embryophyta</taxon>
        <taxon>Tracheophyta</taxon>
        <taxon>Spermatophyta</taxon>
        <taxon>Magnoliopsida</taxon>
        <taxon>eudicotyledons</taxon>
        <taxon>Gunneridae</taxon>
        <taxon>Pentapetalae</taxon>
        <taxon>rosids</taxon>
        <taxon>malvids</taxon>
        <taxon>Brassicales</taxon>
        <taxon>Brassicaceae</taxon>
        <taxon>Cardamineae</taxon>
        <taxon>Cardamine</taxon>
    </lineage>
</organism>
<dbReference type="Proteomes" id="UP001558713">
    <property type="component" value="Unassembled WGS sequence"/>
</dbReference>
<dbReference type="NCBIfam" id="TIGR01640">
    <property type="entry name" value="F_box_assoc_1"/>
    <property type="match status" value="1"/>
</dbReference>
<dbReference type="InterPro" id="IPR013187">
    <property type="entry name" value="F-box-assoc_dom_typ3"/>
</dbReference>
<dbReference type="PANTHER" id="PTHR31111:SF78">
    <property type="entry name" value="F-BOX ASSOCIATED UBIQUITINATION EFFECTOR FAMILY PROTEIN"/>
    <property type="match status" value="1"/>
</dbReference>
<evidence type="ECO:0000313" key="2">
    <source>
        <dbReference type="EMBL" id="KAL1187872.1"/>
    </source>
</evidence>
<protein>
    <submittedName>
        <fullName evidence="2">F-box/kelch-repeat protein</fullName>
    </submittedName>
</protein>
<evidence type="ECO:0000313" key="3">
    <source>
        <dbReference type="Proteomes" id="UP001558713"/>
    </source>
</evidence>
<reference evidence="2 3" key="1">
    <citation type="submission" date="2024-04" db="EMBL/GenBank/DDBJ databases">
        <title>Genome assembly C_amara_ONT_v2.</title>
        <authorList>
            <person name="Yant L."/>
            <person name="Moore C."/>
            <person name="Slenker M."/>
        </authorList>
    </citation>
    <scope>NUCLEOTIDE SEQUENCE [LARGE SCALE GENOMIC DNA]</scope>
    <source>
        <tissue evidence="2">Leaf</tissue>
    </source>
</reference>
<dbReference type="AlphaFoldDB" id="A0ABD0YZR4"/>
<feature type="domain" description="F-box associated beta-propeller type 3" evidence="1">
    <location>
        <begin position="1"/>
        <end position="156"/>
    </location>
</feature>
<dbReference type="InterPro" id="IPR017451">
    <property type="entry name" value="F-box-assoc_interact_dom"/>
</dbReference>
<sequence length="174" mass="19946">MIECKHFHSLSRGTKGICSNGVVYYLAWISYDVQSVICFDLGSESFNVIKLPGNIKAEFLANYSEKIAVTSMLFDGSLDLWVLDDASKQEWSKISIIVMYWRDLVGNHSFKFKGTLRTGELIFEPCYSKPYFLLFLDLKKKTARNVMIEGFGTAYISAEVFLHHVESPMFLKIR</sequence>
<gene>
    <name evidence="2" type="ORF">V5N11_015833</name>
</gene>
<evidence type="ECO:0000259" key="1">
    <source>
        <dbReference type="Pfam" id="PF08268"/>
    </source>
</evidence>
<name>A0ABD0YZR4_CARAN</name>
<dbReference type="PANTHER" id="PTHR31111">
    <property type="entry name" value="BNAA05G37150D PROTEIN-RELATED"/>
    <property type="match status" value="1"/>
</dbReference>
<dbReference type="Pfam" id="PF08268">
    <property type="entry name" value="FBA_3"/>
    <property type="match status" value="1"/>
</dbReference>